<feature type="domain" description="Pirin C-terminal" evidence="4">
    <location>
        <begin position="204"/>
        <end position="313"/>
    </location>
</feature>
<dbReference type="Pfam" id="PF02678">
    <property type="entry name" value="Pirin"/>
    <property type="match status" value="1"/>
</dbReference>
<dbReference type="AlphaFoldDB" id="A0A7S1Y446"/>
<comment type="similarity">
    <text evidence="1 2">Belongs to the pirin family.</text>
</comment>
<dbReference type="InterPro" id="IPR011051">
    <property type="entry name" value="RmlC_Cupin_sf"/>
</dbReference>
<dbReference type="PANTHER" id="PTHR13903:SF8">
    <property type="entry name" value="PIRIN"/>
    <property type="match status" value="1"/>
</dbReference>
<name>A0A7S1Y446_9STRA</name>
<dbReference type="InterPro" id="IPR008778">
    <property type="entry name" value="Pirin_C_dom"/>
</dbReference>
<dbReference type="CDD" id="cd02909">
    <property type="entry name" value="cupin_pirin_N"/>
    <property type="match status" value="1"/>
</dbReference>
<dbReference type="SUPFAM" id="SSF51182">
    <property type="entry name" value="RmlC-like cupins"/>
    <property type="match status" value="1"/>
</dbReference>
<dbReference type="InterPro" id="IPR003829">
    <property type="entry name" value="Pirin_N_dom"/>
</dbReference>
<dbReference type="InterPro" id="IPR014710">
    <property type="entry name" value="RmlC-like_jellyroll"/>
</dbReference>
<reference evidence="5" key="1">
    <citation type="submission" date="2021-01" db="EMBL/GenBank/DDBJ databases">
        <authorList>
            <person name="Corre E."/>
            <person name="Pelletier E."/>
            <person name="Niang G."/>
            <person name="Scheremetjew M."/>
            <person name="Finn R."/>
            <person name="Kale V."/>
            <person name="Holt S."/>
            <person name="Cochrane G."/>
            <person name="Meng A."/>
            <person name="Brown T."/>
            <person name="Cohen L."/>
        </authorList>
    </citation>
    <scope>NUCLEOTIDE SEQUENCE</scope>
    <source>
        <strain evidence="5">CCMP 410</strain>
    </source>
</reference>
<gene>
    <name evidence="5" type="ORF">GOCE00092_LOCUS4518</name>
</gene>
<evidence type="ECO:0000313" key="5">
    <source>
        <dbReference type="EMBL" id="CAD9275610.1"/>
    </source>
</evidence>
<evidence type="ECO:0000256" key="1">
    <source>
        <dbReference type="ARBA" id="ARBA00008416"/>
    </source>
</evidence>
<feature type="domain" description="Pirin N-terminal" evidence="3">
    <location>
        <begin position="57"/>
        <end position="138"/>
    </location>
</feature>
<evidence type="ECO:0000259" key="4">
    <source>
        <dbReference type="Pfam" id="PF05726"/>
    </source>
</evidence>
<accession>A0A7S1Y446</accession>
<dbReference type="PANTHER" id="PTHR13903">
    <property type="entry name" value="PIRIN-RELATED"/>
    <property type="match status" value="1"/>
</dbReference>
<evidence type="ECO:0000256" key="2">
    <source>
        <dbReference type="RuleBase" id="RU003457"/>
    </source>
</evidence>
<evidence type="ECO:0000259" key="3">
    <source>
        <dbReference type="Pfam" id="PF02678"/>
    </source>
</evidence>
<proteinExistence type="inferred from homology"/>
<evidence type="ECO:0008006" key="6">
    <source>
        <dbReference type="Google" id="ProtNLM"/>
    </source>
</evidence>
<organism evidence="5">
    <name type="scientific">Grammatophora oceanica</name>
    <dbReference type="NCBI Taxonomy" id="210454"/>
    <lineage>
        <taxon>Eukaryota</taxon>
        <taxon>Sar</taxon>
        <taxon>Stramenopiles</taxon>
        <taxon>Ochrophyta</taxon>
        <taxon>Bacillariophyta</taxon>
        <taxon>Fragilariophyceae</taxon>
        <taxon>Fragilariophycidae</taxon>
        <taxon>Rhabdonematales</taxon>
        <taxon>Grammatophoraceae</taxon>
        <taxon>Grammatophora</taxon>
    </lineage>
</organism>
<dbReference type="InterPro" id="IPR012093">
    <property type="entry name" value="Pirin"/>
</dbReference>
<protein>
    <recommendedName>
        <fullName evidence="6">Pirin</fullName>
    </recommendedName>
</protein>
<sequence length="349" mass="39067">MKTRAILSTLPLPHGGPFPTQSPFLFCVYHKDTYPAGNTNMEAPRMGNGQDFDPDAPYRMYHGETIPGFPQHPHRGFETITATIDGLVDHADSVGNAGRYGEGDVQWMTAGGGVVHSEMFPLLRTEQVNPLRFFQIWLNLPKRSKMVKPGFAMFWAGDVPNWSDTENKAKVTIWSGVDYFGVQSNNAPPPDSWASDVNNDVAIMHITLEPGGKVTVPGAHKGEEISRSLFYIEGETGHMQVEGEAIDDRVLLQVRADEEIQLALSDAAQTNGEFLLLQGRPIDEPVQQYGPFVMNEEWEIQQAFRDYQRTQFGGWPWPRDDMVFPRDKGRFAKLNGVETVPEEACKAKE</sequence>
<dbReference type="EMBL" id="HBGK01008714">
    <property type="protein sequence ID" value="CAD9275610.1"/>
    <property type="molecule type" value="Transcribed_RNA"/>
</dbReference>
<dbReference type="Gene3D" id="2.60.120.10">
    <property type="entry name" value="Jelly Rolls"/>
    <property type="match status" value="2"/>
</dbReference>
<dbReference type="Pfam" id="PF05726">
    <property type="entry name" value="Pirin_C"/>
    <property type="match status" value="1"/>
</dbReference>